<dbReference type="Proteomes" id="UP000193577">
    <property type="component" value="Unassembled WGS sequence"/>
</dbReference>
<dbReference type="EMBL" id="NCXO01000092">
    <property type="protein sequence ID" value="OSC23265.1"/>
    <property type="molecule type" value="Genomic_DNA"/>
</dbReference>
<reference evidence="1 2" key="1">
    <citation type="submission" date="2017-04" db="EMBL/GenBank/DDBJ databases">
        <title>The new phylogeny of genus Mycobacterium.</title>
        <authorList>
            <person name="Tortoli E."/>
            <person name="Trovato A."/>
            <person name="Cirillo D.M."/>
        </authorList>
    </citation>
    <scope>NUCLEOTIDE SEQUENCE [LARGE SCALE GENOMIC DNA]</scope>
    <source>
        <strain evidence="1 2">KCTC 19819</strain>
    </source>
</reference>
<keyword evidence="2" id="KW-1185">Reference proteome</keyword>
<dbReference type="OrthoDB" id="4748714at2"/>
<name>A0A7I7SBG0_9MYCO</name>
<organism evidence="1 2">
    <name type="scientific">Mycolicibacillus koreensis</name>
    <dbReference type="NCBI Taxonomy" id="1069220"/>
    <lineage>
        <taxon>Bacteria</taxon>
        <taxon>Bacillati</taxon>
        <taxon>Actinomycetota</taxon>
        <taxon>Actinomycetes</taxon>
        <taxon>Mycobacteriales</taxon>
        <taxon>Mycobacteriaceae</taxon>
        <taxon>Mycolicibacillus</taxon>
    </lineage>
</organism>
<comment type="caution">
    <text evidence="1">The sequence shown here is derived from an EMBL/GenBank/DDBJ whole genome shotgun (WGS) entry which is preliminary data.</text>
</comment>
<evidence type="ECO:0000313" key="1">
    <source>
        <dbReference type="EMBL" id="OSC23265.1"/>
    </source>
</evidence>
<evidence type="ECO:0000313" key="2">
    <source>
        <dbReference type="Proteomes" id="UP000193577"/>
    </source>
</evidence>
<sequence>MDVTGGLAAEAADVTEMCRQLTGDLGPALVAALANVRNRHLPAAWSAADGPHPPPEAADRLRAAHRVWALISAVEGGDITRAWFIGANPHLGGESPVMRLRSGDVAAVAAAAEAFIADIHD</sequence>
<gene>
    <name evidence="1" type="ORF">B8W67_19890</name>
</gene>
<dbReference type="AlphaFoldDB" id="A0A7I7SBG0"/>
<accession>A0A7I7SBG0</accession>
<dbReference type="RefSeq" id="WP_085305905.1">
    <property type="nucleotide sequence ID" value="NZ_AP022594.1"/>
</dbReference>
<proteinExistence type="predicted"/>
<protein>
    <submittedName>
        <fullName evidence="1">Uncharacterized protein</fullName>
    </submittedName>
</protein>